<gene>
    <name evidence="1" type="ORF">KOR34_19610</name>
</gene>
<keyword evidence="2" id="KW-1185">Reference proteome</keyword>
<protein>
    <recommendedName>
        <fullName evidence="3">DNA primase</fullName>
    </recommendedName>
</protein>
<evidence type="ECO:0000313" key="2">
    <source>
        <dbReference type="Proteomes" id="UP000316714"/>
    </source>
</evidence>
<sequence>MSRSSDRQPAYGFRIVGDCRSERRLVDWPAALCGYAACDPAAEVESEGYLSAFTFGPEFRQRHDGWRVDVRGYDGPCGGDWLWFDLDSEGDLDAAHDGAKRLCAGLVERYALDESALLIFFSGSKGFHVGLPLSVAGSPPASGDFNTIARAVAEQLAVRQRVDIDTGVFDKVRALRAPNSRHRKTGRYKRRLTFDELLALSLATLVRMAEEPNAFELPPPPNPHPAAVADWQQAAELVAVRRSAIAERRADPNARLNRLTLDFIRDGATHGDRHRLLFSAAANLAEFGCPAPLAEALLSEAALDSGLPPSEVRRQIACGLAFASHGSVN</sequence>
<proteinExistence type="predicted"/>
<dbReference type="SUPFAM" id="SSF56747">
    <property type="entry name" value="Prim-pol domain"/>
    <property type="match status" value="1"/>
</dbReference>
<dbReference type="Proteomes" id="UP000316714">
    <property type="component" value="Unassembled WGS sequence"/>
</dbReference>
<dbReference type="Gene3D" id="3.90.920.10">
    <property type="entry name" value="DNA primase, PRIM domain"/>
    <property type="match status" value="1"/>
</dbReference>
<comment type="caution">
    <text evidence="1">The sequence shown here is derived from an EMBL/GenBank/DDBJ whole genome shotgun (WGS) entry which is preliminary data.</text>
</comment>
<organism evidence="1 2">
    <name type="scientific">Posidoniimonas corsicana</name>
    <dbReference type="NCBI Taxonomy" id="1938618"/>
    <lineage>
        <taxon>Bacteria</taxon>
        <taxon>Pseudomonadati</taxon>
        <taxon>Planctomycetota</taxon>
        <taxon>Planctomycetia</taxon>
        <taxon>Pirellulales</taxon>
        <taxon>Lacipirellulaceae</taxon>
        <taxon>Posidoniimonas</taxon>
    </lineage>
</organism>
<evidence type="ECO:0000313" key="1">
    <source>
        <dbReference type="EMBL" id="TWT37015.1"/>
    </source>
</evidence>
<name>A0A5C5VH20_9BACT</name>
<dbReference type="AlphaFoldDB" id="A0A5C5VH20"/>
<dbReference type="OrthoDB" id="268750at2"/>
<dbReference type="RefSeq" id="WP_146564381.1">
    <property type="nucleotide sequence ID" value="NZ_SIHJ01000001.1"/>
</dbReference>
<evidence type="ECO:0008006" key="3">
    <source>
        <dbReference type="Google" id="ProtNLM"/>
    </source>
</evidence>
<dbReference type="EMBL" id="SIHJ01000001">
    <property type="protein sequence ID" value="TWT37015.1"/>
    <property type="molecule type" value="Genomic_DNA"/>
</dbReference>
<accession>A0A5C5VH20</accession>
<reference evidence="1 2" key="1">
    <citation type="submission" date="2019-02" db="EMBL/GenBank/DDBJ databases">
        <title>Deep-cultivation of Planctomycetes and their phenomic and genomic characterization uncovers novel biology.</title>
        <authorList>
            <person name="Wiegand S."/>
            <person name="Jogler M."/>
            <person name="Boedeker C."/>
            <person name="Pinto D."/>
            <person name="Vollmers J."/>
            <person name="Rivas-Marin E."/>
            <person name="Kohn T."/>
            <person name="Peeters S.H."/>
            <person name="Heuer A."/>
            <person name="Rast P."/>
            <person name="Oberbeckmann S."/>
            <person name="Bunk B."/>
            <person name="Jeske O."/>
            <person name="Meyerdierks A."/>
            <person name="Storesund J.E."/>
            <person name="Kallscheuer N."/>
            <person name="Luecker S."/>
            <person name="Lage O.M."/>
            <person name="Pohl T."/>
            <person name="Merkel B.J."/>
            <person name="Hornburger P."/>
            <person name="Mueller R.-W."/>
            <person name="Bruemmer F."/>
            <person name="Labrenz M."/>
            <person name="Spormann A.M."/>
            <person name="Op Den Camp H."/>
            <person name="Overmann J."/>
            <person name="Amann R."/>
            <person name="Jetten M.S.M."/>
            <person name="Mascher T."/>
            <person name="Medema M.H."/>
            <person name="Devos D.P."/>
            <person name="Kaster A.-K."/>
            <person name="Ovreas L."/>
            <person name="Rohde M."/>
            <person name="Galperin M.Y."/>
            <person name="Jogler C."/>
        </authorList>
    </citation>
    <scope>NUCLEOTIDE SEQUENCE [LARGE SCALE GENOMIC DNA]</scope>
    <source>
        <strain evidence="1 2">KOR34</strain>
    </source>
</reference>